<comment type="caution">
    <text evidence="2">The sequence shown here is derived from an EMBL/GenBank/DDBJ whole genome shotgun (WGS) entry which is preliminary data.</text>
</comment>
<evidence type="ECO:0000313" key="3">
    <source>
        <dbReference type="Proteomes" id="UP000078544"/>
    </source>
</evidence>
<dbReference type="Proteomes" id="UP000078544">
    <property type="component" value="Unassembled WGS sequence"/>
</dbReference>
<organism evidence="2 3">
    <name type="scientific">Moelleriella libera RCEF 2490</name>
    <dbReference type="NCBI Taxonomy" id="1081109"/>
    <lineage>
        <taxon>Eukaryota</taxon>
        <taxon>Fungi</taxon>
        <taxon>Dikarya</taxon>
        <taxon>Ascomycota</taxon>
        <taxon>Pezizomycotina</taxon>
        <taxon>Sordariomycetes</taxon>
        <taxon>Hypocreomycetidae</taxon>
        <taxon>Hypocreales</taxon>
        <taxon>Clavicipitaceae</taxon>
        <taxon>Moelleriella</taxon>
    </lineage>
</organism>
<reference evidence="2 3" key="1">
    <citation type="journal article" date="2016" name="Genome Biol. Evol.">
        <title>Divergent and convergent evolution of fungal pathogenicity.</title>
        <authorList>
            <person name="Shang Y."/>
            <person name="Xiao G."/>
            <person name="Zheng P."/>
            <person name="Cen K."/>
            <person name="Zhan S."/>
            <person name="Wang C."/>
        </authorList>
    </citation>
    <scope>NUCLEOTIDE SEQUENCE [LARGE SCALE GENOMIC DNA]</scope>
    <source>
        <strain evidence="2 3">RCEF 2490</strain>
    </source>
</reference>
<dbReference type="OrthoDB" id="3830014at2759"/>
<proteinExistence type="predicted"/>
<dbReference type="Pfam" id="PF07876">
    <property type="entry name" value="Dabb"/>
    <property type="match status" value="1"/>
</dbReference>
<protein>
    <submittedName>
        <fullName evidence="2">Stress responsive A/B barrel domain-containing protein</fullName>
    </submittedName>
</protein>
<dbReference type="SUPFAM" id="SSF54909">
    <property type="entry name" value="Dimeric alpha+beta barrel"/>
    <property type="match status" value="1"/>
</dbReference>
<evidence type="ECO:0000313" key="2">
    <source>
        <dbReference type="EMBL" id="KZZ99130.1"/>
    </source>
</evidence>
<dbReference type="SMART" id="SM00886">
    <property type="entry name" value="Dabb"/>
    <property type="match status" value="1"/>
</dbReference>
<accession>A0A166PUG1</accession>
<dbReference type="EMBL" id="AZGY01000004">
    <property type="protein sequence ID" value="KZZ99130.1"/>
    <property type="molecule type" value="Genomic_DNA"/>
</dbReference>
<dbReference type="Gene3D" id="3.30.70.100">
    <property type="match status" value="1"/>
</dbReference>
<name>A0A166PUG1_9HYPO</name>
<sequence length="115" mass="12714">MAVHVHRITMFKLPGGDKQQQLIQAYKVLDQTSVKDDGKPYILSMIVGLPEEDPRSRGYTVACKTEFASMDDMKYYDEQCTAHQTLKATARDLGVGADGVLTVFFEARLTGGISP</sequence>
<dbReference type="AlphaFoldDB" id="A0A166PUG1"/>
<gene>
    <name evidence="2" type="ORF">AAL_02681</name>
</gene>
<feature type="domain" description="Stress-response A/B barrel" evidence="1">
    <location>
        <begin position="5"/>
        <end position="105"/>
    </location>
</feature>
<keyword evidence="3" id="KW-1185">Reference proteome</keyword>
<dbReference type="InterPro" id="IPR013097">
    <property type="entry name" value="Dabb"/>
</dbReference>
<evidence type="ECO:0000259" key="1">
    <source>
        <dbReference type="PROSITE" id="PS51502"/>
    </source>
</evidence>
<dbReference type="InterPro" id="IPR011008">
    <property type="entry name" value="Dimeric_a/b-barrel"/>
</dbReference>
<dbReference type="PROSITE" id="PS51502">
    <property type="entry name" value="S_R_A_B_BARREL"/>
    <property type="match status" value="1"/>
</dbReference>